<proteinExistence type="predicted"/>
<gene>
    <name evidence="1" type="ORF">ACFOOI_16435</name>
</gene>
<organism evidence="1 2">
    <name type="scientific">Lacihabitans lacunae</name>
    <dbReference type="NCBI Taxonomy" id="1028214"/>
    <lineage>
        <taxon>Bacteria</taxon>
        <taxon>Pseudomonadati</taxon>
        <taxon>Bacteroidota</taxon>
        <taxon>Cytophagia</taxon>
        <taxon>Cytophagales</taxon>
        <taxon>Leadbetterellaceae</taxon>
        <taxon>Lacihabitans</taxon>
    </lineage>
</organism>
<evidence type="ECO:0008006" key="3">
    <source>
        <dbReference type="Google" id="ProtNLM"/>
    </source>
</evidence>
<dbReference type="Proteomes" id="UP001595616">
    <property type="component" value="Unassembled WGS sequence"/>
</dbReference>
<protein>
    <recommendedName>
        <fullName evidence="3">DUF481 domain-containing protein</fullName>
    </recommendedName>
</protein>
<dbReference type="EMBL" id="JBHRYQ010000001">
    <property type="protein sequence ID" value="MFC3812251.1"/>
    <property type="molecule type" value="Genomic_DNA"/>
</dbReference>
<dbReference type="RefSeq" id="WP_379839119.1">
    <property type="nucleotide sequence ID" value="NZ_JBHRYQ010000001.1"/>
</dbReference>
<reference evidence="2" key="1">
    <citation type="journal article" date="2019" name="Int. J. Syst. Evol. Microbiol.">
        <title>The Global Catalogue of Microorganisms (GCM) 10K type strain sequencing project: providing services to taxonomists for standard genome sequencing and annotation.</title>
        <authorList>
            <consortium name="The Broad Institute Genomics Platform"/>
            <consortium name="The Broad Institute Genome Sequencing Center for Infectious Disease"/>
            <person name="Wu L."/>
            <person name="Ma J."/>
        </authorList>
    </citation>
    <scope>NUCLEOTIDE SEQUENCE [LARGE SCALE GENOMIC DNA]</scope>
    <source>
        <strain evidence="2">CECT 7956</strain>
    </source>
</reference>
<name>A0ABV7YZA4_9BACT</name>
<evidence type="ECO:0000313" key="2">
    <source>
        <dbReference type="Proteomes" id="UP001595616"/>
    </source>
</evidence>
<accession>A0ABV7YZA4</accession>
<keyword evidence="2" id="KW-1185">Reference proteome</keyword>
<sequence length="426" mass="48881">MKEILRHFGLCLIVVISLFSVSSLAQNTLIEELSGEVSEDSLNSKINIYLDCNDCNSSYFRRNLAFSNFVRDPKLADIHIFVTQQKTAGNGTEYKLNFIGLKQYADIQYKLKTFSPQDDSEMTKWGRLLKIVDAGLLPYLSRTADFSGVKIKHDAPLVAPVELRDPWDFWIFRTEFGTNFSGEKSKQKYTLNSSIRADRITNVYKFKSELSYDLEKNVYNNGDEVIVTAKKESGANARFIYSMNSRWSVGLFGKLYSSTYLNLQKAFNLGPAIEYNIFPWDKSDSKVFTLAYILKPNYYAYNQRTLFGEIEEWRTSETLRLSLLLRQPWGAIENTLEGSHFFHDFSKNRLTLQSDASVRVLKGLSFFLNIKTDLIHDQLYLPAGGTSREDVLLQQSKLATNFEISGRLGVRYTFGSNFNNIVNQRL</sequence>
<evidence type="ECO:0000313" key="1">
    <source>
        <dbReference type="EMBL" id="MFC3812251.1"/>
    </source>
</evidence>
<comment type="caution">
    <text evidence="1">The sequence shown here is derived from an EMBL/GenBank/DDBJ whole genome shotgun (WGS) entry which is preliminary data.</text>
</comment>